<evidence type="ECO:0000256" key="6">
    <source>
        <dbReference type="ARBA" id="ARBA00023004"/>
    </source>
</evidence>
<keyword evidence="15" id="KW-1185">Reference proteome</keyword>
<evidence type="ECO:0000256" key="9">
    <source>
        <dbReference type="ARBA" id="ARBA00023150"/>
    </source>
</evidence>
<dbReference type="CDD" id="cd01335">
    <property type="entry name" value="Radical_SAM"/>
    <property type="match status" value="1"/>
</dbReference>
<feature type="binding site" evidence="12">
    <location>
        <position position="28"/>
    </location>
    <ligand>
        <name>[4Fe-4S] cluster</name>
        <dbReference type="ChEBI" id="CHEBI:49883"/>
        <label>1</label>
        <note>4Fe-4S-S-AdoMet</note>
    </ligand>
</feature>
<dbReference type="UniPathway" id="UPA00344"/>
<dbReference type="SFLD" id="SFLDG01386">
    <property type="entry name" value="main_SPASM_domain-containing"/>
    <property type="match status" value="1"/>
</dbReference>
<evidence type="ECO:0000256" key="2">
    <source>
        <dbReference type="ARBA" id="ARBA00022485"/>
    </source>
</evidence>
<evidence type="ECO:0000256" key="10">
    <source>
        <dbReference type="ARBA" id="ARBA00023239"/>
    </source>
</evidence>
<dbReference type="Gene3D" id="3.20.20.70">
    <property type="entry name" value="Aldolase class I"/>
    <property type="match status" value="1"/>
</dbReference>
<keyword evidence="9 12" id="KW-0501">Molybdenum cofactor biosynthesis</keyword>
<dbReference type="Proteomes" id="UP000053557">
    <property type="component" value="Unassembled WGS sequence"/>
</dbReference>
<feature type="binding site" evidence="12">
    <location>
        <position position="71"/>
    </location>
    <ligand>
        <name>S-adenosyl-L-methionine</name>
        <dbReference type="ChEBI" id="CHEBI:59789"/>
    </ligand>
</feature>
<evidence type="ECO:0000313" key="14">
    <source>
        <dbReference type="EMBL" id="KUO95720.1"/>
    </source>
</evidence>
<feature type="binding site" evidence="12">
    <location>
        <position position="30"/>
    </location>
    <ligand>
        <name>S-adenosyl-L-methionine</name>
        <dbReference type="ChEBI" id="CHEBI:59789"/>
    </ligand>
</feature>
<comment type="subunit">
    <text evidence="12">Monomer and homodimer.</text>
</comment>
<dbReference type="RefSeq" id="WP_067716411.1">
    <property type="nucleotide sequence ID" value="NZ_LPVJ01000038.1"/>
</dbReference>
<feature type="binding site" evidence="12">
    <location>
        <position position="258"/>
    </location>
    <ligand>
        <name>[4Fe-4S] cluster</name>
        <dbReference type="ChEBI" id="CHEBI:49883"/>
        <label>2</label>
        <note>4Fe-4S-substrate</note>
    </ligand>
</feature>
<dbReference type="EC" id="4.1.99.22" evidence="1 12"/>
<dbReference type="GO" id="GO:0046872">
    <property type="term" value="F:metal ion binding"/>
    <property type="evidence" value="ECO:0007669"/>
    <property type="project" value="UniProtKB-KW"/>
</dbReference>
<evidence type="ECO:0000259" key="13">
    <source>
        <dbReference type="PROSITE" id="PS51918"/>
    </source>
</evidence>
<evidence type="ECO:0000256" key="1">
    <source>
        <dbReference type="ARBA" id="ARBA00012167"/>
    </source>
</evidence>
<dbReference type="HAMAP" id="MF_01225_B">
    <property type="entry name" value="MoaA_B"/>
    <property type="match status" value="1"/>
</dbReference>
<feature type="binding site" evidence="12">
    <location>
        <position position="159"/>
    </location>
    <ligand>
        <name>GTP</name>
        <dbReference type="ChEBI" id="CHEBI:37565"/>
    </ligand>
</feature>
<dbReference type="SFLD" id="SFLDG01067">
    <property type="entry name" value="SPASM/twitch_domain_containing"/>
    <property type="match status" value="1"/>
</dbReference>
<dbReference type="GO" id="GO:0061799">
    <property type="term" value="F:cyclic pyranopterin monophosphate synthase activity"/>
    <property type="evidence" value="ECO:0007669"/>
    <property type="project" value="TreeGrafter"/>
</dbReference>
<feature type="binding site" evidence="12">
    <location>
        <position position="261"/>
    </location>
    <ligand>
        <name>[4Fe-4S] cluster</name>
        <dbReference type="ChEBI" id="CHEBI:49883"/>
        <label>2</label>
        <note>4Fe-4S-substrate</note>
    </ligand>
</feature>
<dbReference type="InterPro" id="IPR007197">
    <property type="entry name" value="rSAM"/>
</dbReference>
<dbReference type="InterPro" id="IPR058240">
    <property type="entry name" value="rSAM_sf"/>
</dbReference>
<dbReference type="Pfam" id="PF06463">
    <property type="entry name" value="Mob_synth_C"/>
    <property type="match status" value="1"/>
</dbReference>
<evidence type="ECO:0000256" key="5">
    <source>
        <dbReference type="ARBA" id="ARBA00022741"/>
    </source>
</evidence>
<keyword evidence="2 12" id="KW-0004">4Fe-4S</keyword>
<feature type="binding site" evidence="12">
    <location>
        <position position="98"/>
    </location>
    <ligand>
        <name>GTP</name>
        <dbReference type="ChEBI" id="CHEBI:37565"/>
    </ligand>
</feature>
<feature type="binding site" evidence="12">
    <location>
        <position position="67"/>
    </location>
    <ligand>
        <name>GTP</name>
        <dbReference type="ChEBI" id="CHEBI:37565"/>
    </ligand>
</feature>
<dbReference type="InterPro" id="IPR006638">
    <property type="entry name" value="Elp3/MiaA/NifB-like_rSAM"/>
</dbReference>
<dbReference type="GO" id="GO:1904047">
    <property type="term" value="F:S-adenosyl-L-methionine binding"/>
    <property type="evidence" value="ECO:0007669"/>
    <property type="project" value="UniProtKB-UniRule"/>
</dbReference>
<dbReference type="EMBL" id="LPVJ01000038">
    <property type="protein sequence ID" value="KUO95720.1"/>
    <property type="molecule type" value="Genomic_DNA"/>
</dbReference>
<evidence type="ECO:0000256" key="12">
    <source>
        <dbReference type="HAMAP-Rule" id="MF_01225"/>
    </source>
</evidence>
<comment type="similarity">
    <text evidence="12">Belongs to the radical SAM superfamily. MoaA family.</text>
</comment>
<evidence type="ECO:0000256" key="8">
    <source>
        <dbReference type="ARBA" id="ARBA00023134"/>
    </source>
</evidence>
<keyword evidence="6 12" id="KW-0408">Iron</keyword>
<feature type="binding site" evidence="12">
    <location>
        <position position="17"/>
    </location>
    <ligand>
        <name>GTP</name>
        <dbReference type="ChEBI" id="CHEBI:37565"/>
    </ligand>
</feature>
<dbReference type="PROSITE" id="PS51918">
    <property type="entry name" value="RADICAL_SAM"/>
    <property type="match status" value="1"/>
</dbReference>
<dbReference type="SMART" id="SM00729">
    <property type="entry name" value="Elp3"/>
    <property type="match status" value="1"/>
</dbReference>
<dbReference type="SFLD" id="SFLDS00029">
    <property type="entry name" value="Radical_SAM"/>
    <property type="match status" value="1"/>
</dbReference>
<feature type="binding site" evidence="12">
    <location>
        <position position="193"/>
    </location>
    <ligand>
        <name>S-adenosyl-L-methionine</name>
        <dbReference type="ChEBI" id="CHEBI:59789"/>
    </ligand>
</feature>
<feature type="binding site" evidence="12">
    <location>
        <position position="275"/>
    </location>
    <ligand>
        <name>[4Fe-4S] cluster</name>
        <dbReference type="ChEBI" id="CHEBI:49883"/>
        <label>2</label>
        <note>4Fe-4S-substrate</note>
    </ligand>
</feature>
<dbReference type="InterPro" id="IPR050105">
    <property type="entry name" value="MoCo_biosynth_MoaA/MoaC"/>
</dbReference>
<accession>A0A117SXM1</accession>
<dbReference type="NCBIfam" id="TIGR02666">
    <property type="entry name" value="moaA"/>
    <property type="match status" value="1"/>
</dbReference>
<dbReference type="SFLD" id="SFLDG01383">
    <property type="entry name" value="cyclic_pyranopterin_phosphate"/>
    <property type="match status" value="1"/>
</dbReference>
<dbReference type="CDD" id="cd21117">
    <property type="entry name" value="Twitch_MoaA"/>
    <property type="match status" value="1"/>
</dbReference>
<protein>
    <recommendedName>
        <fullName evidence="1 12">GTP 3',8-cyclase</fullName>
        <ecNumber evidence="1 12">4.1.99.22</ecNumber>
    </recommendedName>
    <alternativeName>
        <fullName evidence="12">Molybdenum cofactor biosynthesis protein A</fullName>
    </alternativeName>
</protein>
<feature type="domain" description="Radical SAM core" evidence="13">
    <location>
        <begin position="8"/>
        <end position="222"/>
    </location>
</feature>
<dbReference type="GO" id="GO:0005525">
    <property type="term" value="F:GTP binding"/>
    <property type="evidence" value="ECO:0007669"/>
    <property type="project" value="UniProtKB-UniRule"/>
</dbReference>
<keyword evidence="3 12" id="KW-0949">S-adenosyl-L-methionine</keyword>
<dbReference type="InterPro" id="IPR000385">
    <property type="entry name" value="MoaA_NifB_PqqE_Fe-S-bd_CS"/>
</dbReference>
<dbReference type="InterPro" id="IPR010505">
    <property type="entry name" value="MoaA_twitch"/>
</dbReference>
<sequence length="334" mass="37450">MKVALVDRFERVHDYLRISVTDRCNLRCVYCMPAEGMQFLDESAIMTDDEIVGVVKAGAALGIRKLRITGGEPTVRKNLVELVERLAAIPGIEDIALTTNGMTLREQAHALKRAGISRLNLSLDSMKPEAFQAITRHGDYVRVWRGLEAAVEAGFSPIKLNVVLVKGFNETEIVDFIRLTKEWPLIVRFIEYMPIGQDAEQWRARYVPLTQVFEEAKAAGLSLEAGDQVRGNGPAEYFRVPGFAGQIGLIHPVSDHFCATCNRLRLTADGKLKPCLYWEDEVSVRDCAHDPEKLKELFYRALKLKPEKHEMARAGELLENGLTPTWRAMSQIGG</sequence>
<dbReference type="GO" id="GO:0061798">
    <property type="term" value="F:GTP 3',8'-cyclase activity"/>
    <property type="evidence" value="ECO:0007669"/>
    <property type="project" value="UniProtKB-UniRule"/>
</dbReference>
<evidence type="ECO:0000256" key="7">
    <source>
        <dbReference type="ARBA" id="ARBA00023014"/>
    </source>
</evidence>
<comment type="cofactor">
    <cofactor evidence="12">
        <name>[4Fe-4S] cluster</name>
        <dbReference type="ChEBI" id="CHEBI:49883"/>
    </cofactor>
    <text evidence="12">Binds 2 [4Fe-4S] clusters. Binds 1 [4Fe-4S] cluster coordinated with 3 cysteines and an exchangeable S-adenosyl-L-methionine and 1 [4Fe-4S] cluster coordinated with 3 cysteines and the GTP-derived substrate.</text>
</comment>
<dbReference type="SUPFAM" id="SSF102114">
    <property type="entry name" value="Radical SAM enzymes"/>
    <property type="match status" value="1"/>
</dbReference>
<feature type="binding site" evidence="12">
    <location>
        <begin position="263"/>
        <end position="265"/>
    </location>
    <ligand>
        <name>GTP</name>
        <dbReference type="ChEBI" id="CHEBI:37565"/>
    </ligand>
</feature>
<reference evidence="14 15" key="1">
    <citation type="submission" date="2015-12" db="EMBL/GenBank/DDBJ databases">
        <title>Draft genome sequence of Acidibacillus ferrooxidans ITV001, isolated from a chalcopyrite acid mine drainage site in Brazil.</title>
        <authorList>
            <person name="Dall'Agnol H."/>
            <person name="Nancucheo I."/>
            <person name="Johnson B."/>
            <person name="Oliveira R."/>
            <person name="Leite L."/>
            <person name="Pylro V."/>
            <person name="Nunes G.L."/>
            <person name="Tzotzos G."/>
            <person name="Fernandes G.R."/>
            <person name="Dutra J."/>
            <person name="Orellana S.C."/>
            <person name="Oliveira G."/>
        </authorList>
    </citation>
    <scope>NUCLEOTIDE SEQUENCE [LARGE SCALE GENOMIC DNA]</scope>
    <source>
        <strain evidence="15">ITV01</strain>
    </source>
</reference>
<evidence type="ECO:0000256" key="4">
    <source>
        <dbReference type="ARBA" id="ARBA00022723"/>
    </source>
</evidence>
<keyword evidence="4 12" id="KW-0479">Metal-binding</keyword>
<dbReference type="NCBIfam" id="NF001199">
    <property type="entry name" value="PRK00164.2-1"/>
    <property type="match status" value="1"/>
</dbReference>
<gene>
    <name evidence="12" type="primary">moaA</name>
    <name evidence="14" type="ORF">ATW55_13295</name>
</gene>
<comment type="pathway">
    <text evidence="12">Cofactor biosynthesis; molybdopterin biosynthesis.</text>
</comment>
<feature type="binding site" evidence="12">
    <location>
        <position position="24"/>
    </location>
    <ligand>
        <name>[4Fe-4S] cluster</name>
        <dbReference type="ChEBI" id="CHEBI:49883"/>
        <label>1</label>
        <note>4Fe-4S-S-AdoMet</note>
    </ligand>
</feature>
<dbReference type="PANTHER" id="PTHR22960">
    <property type="entry name" value="MOLYBDOPTERIN COFACTOR SYNTHESIS PROTEIN A"/>
    <property type="match status" value="1"/>
</dbReference>
<feature type="binding site" evidence="12">
    <location>
        <position position="122"/>
    </location>
    <ligand>
        <name>S-adenosyl-L-methionine</name>
        <dbReference type="ChEBI" id="CHEBI:59789"/>
    </ligand>
</feature>
<evidence type="ECO:0000313" key="15">
    <source>
        <dbReference type="Proteomes" id="UP000053557"/>
    </source>
</evidence>
<comment type="caution">
    <text evidence="14">The sequence shown here is derived from an EMBL/GenBank/DDBJ whole genome shotgun (WGS) entry which is preliminary data.</text>
</comment>
<evidence type="ECO:0000256" key="3">
    <source>
        <dbReference type="ARBA" id="ARBA00022691"/>
    </source>
</evidence>
<comment type="catalytic activity">
    <reaction evidence="11 12">
        <text>GTP + AH2 + S-adenosyl-L-methionine = (8S)-3',8-cyclo-7,8-dihydroguanosine 5'-triphosphate + 5'-deoxyadenosine + L-methionine + A + H(+)</text>
        <dbReference type="Rhea" id="RHEA:49576"/>
        <dbReference type="ChEBI" id="CHEBI:13193"/>
        <dbReference type="ChEBI" id="CHEBI:15378"/>
        <dbReference type="ChEBI" id="CHEBI:17319"/>
        <dbReference type="ChEBI" id="CHEBI:17499"/>
        <dbReference type="ChEBI" id="CHEBI:37565"/>
        <dbReference type="ChEBI" id="CHEBI:57844"/>
        <dbReference type="ChEBI" id="CHEBI:59789"/>
        <dbReference type="ChEBI" id="CHEBI:131766"/>
        <dbReference type="EC" id="4.1.99.22"/>
    </reaction>
</comment>
<dbReference type="PANTHER" id="PTHR22960:SF0">
    <property type="entry name" value="MOLYBDENUM COFACTOR BIOSYNTHESIS PROTEIN 1"/>
    <property type="match status" value="1"/>
</dbReference>
<keyword evidence="8 12" id="KW-0342">GTP-binding</keyword>
<feature type="binding site" evidence="12">
    <location>
        <position position="31"/>
    </location>
    <ligand>
        <name>[4Fe-4S] cluster</name>
        <dbReference type="ChEBI" id="CHEBI:49883"/>
        <label>1</label>
        <note>4Fe-4S-S-AdoMet</note>
    </ligand>
</feature>
<comment type="function">
    <text evidence="12">Catalyzes the cyclization of GTP to (8S)-3',8-cyclo-7,8-dihydroguanosine 5'-triphosphate.</text>
</comment>
<dbReference type="GO" id="GO:0006777">
    <property type="term" value="P:Mo-molybdopterin cofactor biosynthetic process"/>
    <property type="evidence" value="ECO:0007669"/>
    <property type="project" value="UniProtKB-UniRule"/>
</dbReference>
<keyword evidence="7 12" id="KW-0411">Iron-sulfur</keyword>
<dbReference type="InterPro" id="IPR013483">
    <property type="entry name" value="MoaA"/>
</dbReference>
<dbReference type="InterPro" id="IPR040064">
    <property type="entry name" value="MoaA-like"/>
</dbReference>
<organism evidence="14 15">
    <name type="scientific">Ferroacidibacillus organovorans</name>
    <dbReference type="NCBI Taxonomy" id="1765683"/>
    <lineage>
        <taxon>Bacteria</taxon>
        <taxon>Bacillati</taxon>
        <taxon>Bacillota</taxon>
        <taxon>Bacilli</taxon>
        <taxon>Bacillales</taxon>
        <taxon>Alicyclobacillaceae</taxon>
        <taxon>Ferroacidibacillus</taxon>
    </lineage>
</organism>
<dbReference type="Pfam" id="PF04055">
    <property type="entry name" value="Radical_SAM"/>
    <property type="match status" value="1"/>
</dbReference>
<dbReference type="AlphaFoldDB" id="A0A117SXM1"/>
<proteinExistence type="inferred from homology"/>
<name>A0A117SXM1_9BACL</name>
<dbReference type="OrthoDB" id="9763993at2"/>
<dbReference type="PROSITE" id="PS01305">
    <property type="entry name" value="MOAA_NIFB_PQQE"/>
    <property type="match status" value="1"/>
</dbReference>
<dbReference type="InterPro" id="IPR013785">
    <property type="entry name" value="Aldolase_TIM"/>
</dbReference>
<dbReference type="GO" id="GO:0051539">
    <property type="term" value="F:4 iron, 4 sulfur cluster binding"/>
    <property type="evidence" value="ECO:0007669"/>
    <property type="project" value="UniProtKB-UniRule"/>
</dbReference>
<keyword evidence="5 12" id="KW-0547">Nucleotide-binding</keyword>
<evidence type="ECO:0000256" key="11">
    <source>
        <dbReference type="ARBA" id="ARBA00048697"/>
    </source>
</evidence>
<keyword evidence="10 12" id="KW-0456">Lyase</keyword>